<gene>
    <name evidence="1" type="ORF">OC610_06560</name>
</gene>
<feature type="non-terminal residue" evidence="1">
    <location>
        <position position="63"/>
    </location>
</feature>
<accession>A0ABT3F4P8</accession>
<comment type="caution">
    <text evidence="1">The sequence shown here is derived from an EMBL/GenBank/DDBJ whole genome shotgun (WGS) entry which is preliminary data.</text>
</comment>
<proteinExistence type="predicted"/>
<evidence type="ECO:0000313" key="2">
    <source>
        <dbReference type="Proteomes" id="UP001061999"/>
    </source>
</evidence>
<reference evidence="1" key="1">
    <citation type="submission" date="2022-07" db="EMBL/GenBank/DDBJ databases">
        <title>Pseudomonas agronomica sp. nov.: a novel bacterium with biotechnological application in the synthesis of biofertilizers from valorized agricultural residues.</title>
        <authorList>
            <person name="Robas M."/>
            <person name="Fernandez V.M."/>
            <person name="Luna L."/>
            <person name="Provanza A."/>
            <person name="Jimenez P.A."/>
        </authorList>
    </citation>
    <scope>NUCLEOTIDE SEQUENCE</scope>
    <source>
        <strain evidence="1">SAICEU22T</strain>
    </source>
</reference>
<dbReference type="Proteomes" id="UP001061999">
    <property type="component" value="Unassembled WGS sequence"/>
</dbReference>
<evidence type="ECO:0000313" key="1">
    <source>
        <dbReference type="EMBL" id="MCW1244063.1"/>
    </source>
</evidence>
<dbReference type="EMBL" id="JAOSHO010000049">
    <property type="protein sequence ID" value="MCW1244063.1"/>
    <property type="molecule type" value="Genomic_DNA"/>
</dbReference>
<organism evidence="1 2">
    <name type="scientific">Pseudomonas agronomica</name>
    <dbReference type="NCBI Taxonomy" id="2979328"/>
    <lineage>
        <taxon>Bacteria</taxon>
        <taxon>Pseudomonadati</taxon>
        <taxon>Pseudomonadota</taxon>
        <taxon>Gammaproteobacteria</taxon>
        <taxon>Pseudomonadales</taxon>
        <taxon>Pseudomonadaceae</taxon>
        <taxon>Pseudomonas</taxon>
    </lineage>
</organism>
<keyword evidence="2" id="KW-1185">Reference proteome</keyword>
<protein>
    <submittedName>
        <fullName evidence="1">Uncharacterized protein</fullName>
    </submittedName>
</protein>
<sequence length="63" mass="6502">MNVLLLGLDGSGLNTAVISRLTALAADAQANNNTVTTLRTATGKHFILATSYIKKPRGEGACS</sequence>
<dbReference type="RefSeq" id="WP_264427085.1">
    <property type="nucleotide sequence ID" value="NZ_JAOSHO010000049.1"/>
</dbReference>
<name>A0ABT3F4P8_9PSED</name>